<dbReference type="InterPro" id="IPR006566">
    <property type="entry name" value="FBD"/>
</dbReference>
<dbReference type="SUPFAM" id="SSF52058">
    <property type="entry name" value="L domain-like"/>
    <property type="match status" value="1"/>
</dbReference>
<evidence type="ECO:0000259" key="1">
    <source>
        <dbReference type="SMART" id="SM00579"/>
    </source>
</evidence>
<accession>A0AAV1DN57</accession>
<dbReference type="InterPro" id="IPR032675">
    <property type="entry name" value="LRR_dom_sf"/>
</dbReference>
<dbReference type="PANTHER" id="PTHR31900:SF30">
    <property type="entry name" value="SUPERFAMILY PROTEIN, PUTATIVE-RELATED"/>
    <property type="match status" value="1"/>
</dbReference>
<gene>
    <name evidence="2" type="ORF">OLC1_LOCUS16788</name>
</gene>
<organism evidence="2 3">
    <name type="scientific">Oldenlandia corymbosa var. corymbosa</name>
    <dbReference type="NCBI Taxonomy" id="529605"/>
    <lineage>
        <taxon>Eukaryota</taxon>
        <taxon>Viridiplantae</taxon>
        <taxon>Streptophyta</taxon>
        <taxon>Embryophyta</taxon>
        <taxon>Tracheophyta</taxon>
        <taxon>Spermatophyta</taxon>
        <taxon>Magnoliopsida</taxon>
        <taxon>eudicotyledons</taxon>
        <taxon>Gunneridae</taxon>
        <taxon>Pentapetalae</taxon>
        <taxon>asterids</taxon>
        <taxon>lamiids</taxon>
        <taxon>Gentianales</taxon>
        <taxon>Rubiaceae</taxon>
        <taxon>Rubioideae</taxon>
        <taxon>Spermacoceae</taxon>
        <taxon>Hedyotis-Oldenlandia complex</taxon>
        <taxon>Oldenlandia</taxon>
    </lineage>
</organism>
<dbReference type="PANTHER" id="PTHR31900">
    <property type="entry name" value="F-BOX/RNI SUPERFAMILY PROTEIN-RELATED"/>
    <property type="match status" value="1"/>
</dbReference>
<dbReference type="Pfam" id="PF08387">
    <property type="entry name" value="FBD"/>
    <property type="match status" value="1"/>
</dbReference>
<dbReference type="InterPro" id="IPR050232">
    <property type="entry name" value="FBL13/AtMIF1-like"/>
</dbReference>
<evidence type="ECO:0000313" key="2">
    <source>
        <dbReference type="EMBL" id="CAI9108767.1"/>
    </source>
</evidence>
<proteinExistence type="predicted"/>
<dbReference type="SMART" id="SM00579">
    <property type="entry name" value="FBD"/>
    <property type="match status" value="1"/>
</dbReference>
<sequence length="440" mass="49645">MKPKTRQNSPDLLLASRLEAQGLVVLRGGDVVSAVWCFAAAEEAVAWSWGWDGVVEEQRVVMEGGAQLLRWCGVTRKAELMLLLLAALVETVAGACGGYEEGGEDGDGGVGFGGFRSSFGSVLLIQILEIEVNSSVPLRPPTRIFTSETIRVLILCGKNIVLKVPKSVSLPKLKVLHLYRCDIQFDSNSLKIADEGCPLLEELELIEITFPDIAVIGISLPTLKRIGLTIGYEKEFRIDIHAPQLQHIYCGLVSCLTPDIQFHLVNCGSLVSAKFSSYFPPLAPGSQWYFEFLREFKEIKELHLSEIFLMCFIRHADSLPTFPHLIRLELSATEDIMWILLQRSPVLEELDCYMPDRAILAPLENEPLCLTQNLREIRIRNFKGDEPERELVRYFLQHGGVLKRMIIERSSDSLEEWPALMWKPLTKLRRRSPKFELELV</sequence>
<dbReference type="Gene3D" id="3.80.10.10">
    <property type="entry name" value="Ribonuclease Inhibitor"/>
    <property type="match status" value="1"/>
</dbReference>
<protein>
    <submittedName>
        <fullName evidence="2">OLC1v1008450C1</fullName>
    </submittedName>
</protein>
<evidence type="ECO:0000313" key="3">
    <source>
        <dbReference type="Proteomes" id="UP001161247"/>
    </source>
</evidence>
<dbReference type="AlphaFoldDB" id="A0AAV1DN57"/>
<name>A0AAV1DN57_OLDCO</name>
<keyword evidence="3" id="KW-1185">Reference proteome</keyword>
<feature type="domain" description="FBD" evidence="1">
    <location>
        <begin position="368"/>
        <end position="440"/>
    </location>
</feature>
<dbReference type="InterPro" id="IPR055411">
    <property type="entry name" value="LRR_FXL15/At3g58940/PEG3-like"/>
</dbReference>
<dbReference type="EMBL" id="OX459123">
    <property type="protein sequence ID" value="CAI9108767.1"/>
    <property type="molecule type" value="Genomic_DNA"/>
</dbReference>
<dbReference type="Pfam" id="PF24758">
    <property type="entry name" value="LRR_At5g56370"/>
    <property type="match status" value="1"/>
</dbReference>
<dbReference type="Proteomes" id="UP001161247">
    <property type="component" value="Chromosome 6"/>
</dbReference>
<reference evidence="2" key="1">
    <citation type="submission" date="2023-03" db="EMBL/GenBank/DDBJ databases">
        <authorList>
            <person name="Julca I."/>
        </authorList>
    </citation>
    <scope>NUCLEOTIDE SEQUENCE</scope>
</reference>